<comment type="caution">
    <text evidence="1">The sequence shown here is derived from an EMBL/GenBank/DDBJ whole genome shotgun (WGS) entry which is preliminary data.</text>
</comment>
<name>A0A7J7JNG1_BUGNE</name>
<dbReference type="AlphaFoldDB" id="A0A7J7JNG1"/>
<dbReference type="OrthoDB" id="278163at2759"/>
<protein>
    <submittedName>
        <fullName evidence="1">C1orf228</fullName>
    </submittedName>
</protein>
<dbReference type="Gene3D" id="1.25.10.10">
    <property type="entry name" value="Leucine-rich Repeat Variant"/>
    <property type="match status" value="1"/>
</dbReference>
<dbReference type="PANTHER" id="PTHR34258">
    <property type="entry name" value="ARMADILLO-LIKE HELICAL DOMAIN CONTAINING PROTEIN 1"/>
    <property type="match status" value="1"/>
</dbReference>
<dbReference type="EMBL" id="VXIV02002174">
    <property type="protein sequence ID" value="KAF6026958.1"/>
    <property type="molecule type" value="Genomic_DNA"/>
</dbReference>
<accession>A0A7J7JNG1</accession>
<evidence type="ECO:0000313" key="1">
    <source>
        <dbReference type="EMBL" id="KAF6026958.1"/>
    </source>
</evidence>
<dbReference type="Proteomes" id="UP000593567">
    <property type="component" value="Unassembled WGS sequence"/>
</dbReference>
<keyword evidence="2" id="KW-1185">Reference proteome</keyword>
<dbReference type="InterPro" id="IPR011989">
    <property type="entry name" value="ARM-like"/>
</dbReference>
<dbReference type="SUPFAM" id="SSF48371">
    <property type="entry name" value="ARM repeat"/>
    <property type="match status" value="1"/>
</dbReference>
<dbReference type="InterPro" id="IPR016024">
    <property type="entry name" value="ARM-type_fold"/>
</dbReference>
<dbReference type="PANTHER" id="PTHR34258:SF1">
    <property type="entry name" value="ARMADILLO-LIKE HELICAL DOMAIN CONTAINING PROTEIN 1"/>
    <property type="match status" value="1"/>
</dbReference>
<proteinExistence type="predicted"/>
<dbReference type="InterPro" id="IPR041090">
    <property type="entry name" value="DUF5578"/>
</dbReference>
<sequence>MGSAKQQTAVSKVMNLLHEWDRGSKAVRHKILLNFIEQNKNKTGPELDSEFAEAASLFLTRLTAWLRLTYMIGTSLTQQLQAITIFVSSSSGHKFLSEFIEVGGVLTLLEILGLKQSKEIDKTQAILLLQCVADAGRKYKELICESYGIRAVAECLAKSKSDQTQDTAKNLLLSLAEGNPRFCQQVYKGLIALLPCSSPKAQQMAAQCLLKVQPMIENAHPSIVEPLLSSTRTLHLEVQYEAIQLILLLMNYSVRDKLLEGLIRSLKPNKEDILSGKQPEILKDANKSSTLAPPLPIYVQQAAAAKCIL</sequence>
<gene>
    <name evidence="1" type="ORF">EB796_014731</name>
</gene>
<organism evidence="1 2">
    <name type="scientific">Bugula neritina</name>
    <name type="common">Brown bryozoan</name>
    <name type="synonym">Sertularia neritina</name>
    <dbReference type="NCBI Taxonomy" id="10212"/>
    <lineage>
        <taxon>Eukaryota</taxon>
        <taxon>Metazoa</taxon>
        <taxon>Spiralia</taxon>
        <taxon>Lophotrochozoa</taxon>
        <taxon>Bryozoa</taxon>
        <taxon>Gymnolaemata</taxon>
        <taxon>Cheilostomatida</taxon>
        <taxon>Flustrina</taxon>
        <taxon>Buguloidea</taxon>
        <taxon>Bugulidae</taxon>
        <taxon>Bugula</taxon>
    </lineage>
</organism>
<evidence type="ECO:0000313" key="2">
    <source>
        <dbReference type="Proteomes" id="UP000593567"/>
    </source>
</evidence>
<reference evidence="1" key="1">
    <citation type="submission" date="2020-06" db="EMBL/GenBank/DDBJ databases">
        <title>Draft genome of Bugula neritina, a colonial animal packing powerful symbionts and potential medicines.</title>
        <authorList>
            <person name="Rayko M."/>
        </authorList>
    </citation>
    <scope>NUCLEOTIDE SEQUENCE [LARGE SCALE GENOMIC DNA]</scope>
    <source>
        <strain evidence="1">Kwan_BN1</strain>
    </source>
</reference>
<dbReference type="Pfam" id="PF17741">
    <property type="entry name" value="DUF5578"/>
    <property type="match status" value="1"/>
</dbReference>